<proteinExistence type="predicted"/>
<reference evidence="1" key="1">
    <citation type="submission" date="2014-09" db="EMBL/GenBank/DDBJ databases">
        <authorList>
            <person name="Magalhaes I.L.F."/>
            <person name="Oliveira U."/>
            <person name="Santos F.R."/>
            <person name="Vidigal T.H.D.A."/>
            <person name="Brescovit A.D."/>
            <person name="Santos A.J."/>
        </authorList>
    </citation>
    <scope>NUCLEOTIDE SEQUENCE</scope>
    <source>
        <tissue evidence="1">Shoot tissue taken approximately 20 cm above the soil surface</tissue>
    </source>
</reference>
<name>A0A0A9BT36_ARUDO</name>
<protein>
    <submittedName>
        <fullName evidence="1">Uncharacterized protein</fullName>
    </submittedName>
</protein>
<dbReference type="EMBL" id="GBRH01231429">
    <property type="protein sequence ID" value="JAD66466.1"/>
    <property type="molecule type" value="Transcribed_RNA"/>
</dbReference>
<organism evidence="1">
    <name type="scientific">Arundo donax</name>
    <name type="common">Giant reed</name>
    <name type="synonym">Donax arundinaceus</name>
    <dbReference type="NCBI Taxonomy" id="35708"/>
    <lineage>
        <taxon>Eukaryota</taxon>
        <taxon>Viridiplantae</taxon>
        <taxon>Streptophyta</taxon>
        <taxon>Embryophyta</taxon>
        <taxon>Tracheophyta</taxon>
        <taxon>Spermatophyta</taxon>
        <taxon>Magnoliopsida</taxon>
        <taxon>Liliopsida</taxon>
        <taxon>Poales</taxon>
        <taxon>Poaceae</taxon>
        <taxon>PACMAD clade</taxon>
        <taxon>Arundinoideae</taxon>
        <taxon>Arundineae</taxon>
        <taxon>Arundo</taxon>
    </lineage>
</organism>
<sequence length="22" mass="2390">MAGKSEGMQCRFLPLCELTCTA</sequence>
<evidence type="ECO:0000313" key="1">
    <source>
        <dbReference type="EMBL" id="JAD66466.1"/>
    </source>
</evidence>
<accession>A0A0A9BT36</accession>
<reference evidence="1" key="2">
    <citation type="journal article" date="2015" name="Data Brief">
        <title>Shoot transcriptome of the giant reed, Arundo donax.</title>
        <authorList>
            <person name="Barrero R.A."/>
            <person name="Guerrero F.D."/>
            <person name="Moolhuijzen P."/>
            <person name="Goolsby J.A."/>
            <person name="Tidwell J."/>
            <person name="Bellgard S.E."/>
            <person name="Bellgard M.I."/>
        </authorList>
    </citation>
    <scope>NUCLEOTIDE SEQUENCE</scope>
    <source>
        <tissue evidence="1">Shoot tissue taken approximately 20 cm above the soil surface</tissue>
    </source>
</reference>
<dbReference type="AlphaFoldDB" id="A0A0A9BT36"/>